<keyword evidence="2" id="KW-1185">Reference proteome</keyword>
<evidence type="ECO:0000313" key="2">
    <source>
        <dbReference type="Proteomes" id="UP000218785"/>
    </source>
</evidence>
<dbReference type="RefSeq" id="WP_096584382.1">
    <property type="nucleotide sequence ID" value="NZ_CAWNJS010000001.1"/>
</dbReference>
<reference evidence="1 2" key="1">
    <citation type="submission" date="2017-06" db="EMBL/GenBank/DDBJ databases">
        <title>Genome sequencing of cyanobaciteial culture collection at National Institute for Environmental Studies (NIES).</title>
        <authorList>
            <person name="Hirose Y."/>
            <person name="Shimura Y."/>
            <person name="Fujisawa T."/>
            <person name="Nakamura Y."/>
            <person name="Kawachi M."/>
        </authorList>
    </citation>
    <scope>NUCLEOTIDE SEQUENCE [LARGE SCALE GENOMIC DNA]</scope>
    <source>
        <strain evidence="1 2">NIES-37</strain>
    </source>
</reference>
<dbReference type="EMBL" id="AP018248">
    <property type="protein sequence ID" value="BAZ02600.1"/>
    <property type="molecule type" value="Genomic_DNA"/>
</dbReference>
<evidence type="ECO:0008006" key="3">
    <source>
        <dbReference type="Google" id="ProtNLM"/>
    </source>
</evidence>
<protein>
    <recommendedName>
        <fullName evidence="3">DUF4926 domain-containing protein</fullName>
    </recommendedName>
</protein>
<dbReference type="AlphaFoldDB" id="A0A1Z4NA63"/>
<sequence>MSANSLTIPKFSPGETVEFIGGMGMIVKCSPNSETWAYYVEMEMGDEPEMGRIGYETTILLLETDIDR</sequence>
<dbReference type="KEGG" id="ttq:NIES37_66130"/>
<gene>
    <name evidence="1" type="ORF">NIES37_66130</name>
</gene>
<proteinExistence type="predicted"/>
<dbReference type="Proteomes" id="UP000218785">
    <property type="component" value="Chromosome"/>
</dbReference>
<evidence type="ECO:0000313" key="1">
    <source>
        <dbReference type="EMBL" id="BAZ02600.1"/>
    </source>
</evidence>
<organism evidence="1 2">
    <name type="scientific">Tolypothrix tenuis PCC 7101</name>
    <dbReference type="NCBI Taxonomy" id="231146"/>
    <lineage>
        <taxon>Bacteria</taxon>
        <taxon>Bacillati</taxon>
        <taxon>Cyanobacteriota</taxon>
        <taxon>Cyanophyceae</taxon>
        <taxon>Nostocales</taxon>
        <taxon>Tolypothrichaceae</taxon>
        <taxon>Tolypothrix</taxon>
    </lineage>
</organism>
<accession>A0A1Z4NA63</accession>
<name>A0A1Z4NA63_9CYAN</name>